<dbReference type="GO" id="GO:0005737">
    <property type="term" value="C:cytoplasm"/>
    <property type="evidence" value="ECO:0007669"/>
    <property type="project" value="TreeGrafter"/>
</dbReference>
<sequence length="3351" mass="386708">MSEKVYIFFYRYSEDNLYQTKSMGHEQSRTNPIRGNYDFSSENSNGFFEVGFDEDISASSFVSHLFSNQPPITPLKLPPESIIINSILNPSLFTGNSNLLEIWKTIFIPLFIGGLDTKPHMQQLLASFINFLNDISNSMFINEKNNRTMRNEHKNEKMKNVISLHNPKIKKHSFQVDEKTMNRMRADFNETIKFVSSFLEQRYKKPFCPLLSYKPVSQLICKSLKEVSCDYFAYTTVKWGLAAADMSPIIEGFIELTKCALNNEVSSKRLSFHLLSASLSSLPLSNSVFIPSQQTLQGWETLTNVELPINPTGNLICSDEGSVFVINRGFSIASIDIHSKKGKTKSFTIPINYKRDMRESVFLTSACGYFLIYLAGNINFMTIKTKKFVTGNISYVADGVFGTPKIKPPFASDTHYLYCVDSTKRIAVFSFEKAPKVIFHHFIEFSLGFQQLLVPYDRSLVYKEWLNEALIFTNGIVFTFIILRRAESSYFSYFMRHFSLIDGRHICDSTFVLKWPIISLTVDPWNSCVWAVSPNTNEMNIVKLSLYIPYPPAFLETHHIPIPKYTTIVQSLNESETFETASNAISQFLNYYSIHFSTSSFHGILYNLHYNHNISHTFAPCTNETVNSLISAVHFLKDVILSSKRTKIWKTNNLKIALVTILRLLEYNLQNFETRVDNDNIIQLSNSEEIVNVLFYLLNSSNFSYIHRLISFIFIKGIDQLFSKNKEKLNDVFNLLLKRNSKDFIHFILVELKDNQIFPYCFSSEHVKTIFEPILKEMLQQNQISNEKNVDLISTFQRELFFEMHSIFTTNSLNFDKYQLGLIQVFLSYSELIINHMIDFIKNFRDFVDNQFTALFHRFLLLFQPFTKFTRISASIAKMTMPLFNSLSSKISFNKSKSIIKSDQSGFNLLHQIFFQVFSIFIDSIISLLNGGCELGDPTKYSWLIKATITAKITIKDVDDISTSIFDNIYYYKKESESNSKTKKLLKKGFSFTLVPQLDFSDEFENNIPNPNNNNNNQNSINQNKNSAFNFSYNNNNINDINKNIIANENTHEKHLTDENDNKNQSLFREMILFKENEEITNLFNFLYSSVPNRLSNRLSDDLRHIERVVFAVFMKQLGFSKEIFRISVNLLLNETPVLTNYVRLAMEMLYKIRTILYISRQATLQFISRNSKSNFQAKKPDSIREDFEAYKNEVLRKCIFLLHIQPCLRFQNTSYETAFSDYLKRLENFIVSEISLEQYFNLINASEEARINSSLGLQMINTILTGNCYDFCKYYLIEKLASDQNLFSFLAILKDDSFSESCLHLLLNMLKIMLNLIQENDSSLNTVTVLYLNLILLVQNLCENRIFHPISHLVSLVIKKKNDLQNDIFQSYMALISSFLYIIWTKDKIFGSDERFFRIFSRIIPENEPILTNIHISRIYFRITDFPIKYSLNSLINLLITSKPIYSQSICSLIGDFVNRNPSDITNYFWILSEIAKICCGTSSEYHKNLPCFAETNLYKHKIAKTPGILLAVCSDLIQLCRSFLVSKNDTFFKILEHILTRSFTSGVKKNEMSLFDSPILLFAVFAILSNVIDVIRVNSFVKLNDLSQTYFISEMEDNSFNSPLKNESKNDINHSKVGNTTGYNYNNSLNIVNNSIANSNNSRNHFKGWQIPINNLSEKKTLSLDQVFPIPAIPFTYSMFPFTDSLFPLFLAQFDDQPSSICEEALSFYVLSSLKEYCNDINFLNLFLRQLPKVNVSQIVFGNSKINFLALLRAHLTIDSDGFLPNIQTPPRCYFFYSSPSNNPQTNQFALEKSVIRTVKGVSVFVSNLLKVDQPTSVTLQFSNNSRFDCGMQTFSSNPNGSQALLLLAHNYPNEVFVISEQVKILSKVPIFIILEYSPSTHQGSIINAQTGEKIASTYFCHNIVSFVLYLYGESYVNYSFSDNNHNKSKLSQHSVSNFPKLPSLERSPLLTLDDKKWSRFTYSQEELPTDNSSTNNEQEMNNEPVHEKNIAIKDLHKSKKAKNNIRVEDSGHHFVTKPDQHNNFNHIIISNINKYSIVDYPLSTLNKIEPSLQTITRSMIAFEPVMTSNVSFEYCSYIGINLLNNRYNRYAFKSNDKYNLMNIIFDAKDGIHVNDFTGEVSLINTINSSKDSIDLKNDIINNEKYKTFDFLPPIHYLNFGILPPQFLNYFLLGIVPKFRDEMKSEILMRIFASPSINVPKIMEKICPSTESLIYFVVSLLVYIEPITISNNRSSIIDFNYNSLDGKSNLKSSNLSFHRSALNHLVSYMCESDVMENSIETWFTIIKNGFASGYSHSVCPSHPHAVVINYQDLRIKPSNVYHKNAVAWVVLPSCFNSTIPINITTKNIKFKNEVFDQNEKSNKNDKNHKNSHSSTHANNYTISQNDTVPYDKKFLNKHNLVNNVVCIEGDAFTASYENNDEDITDQNFYKNKKDILTGHYLACIPIFQDDNESLFGTFLDLILSLKYFVIFYKLNSSKLRSDQVKEYKKSIYEMFLDSVVAHSPFFVRYGGDLLQFLQTNIPLESSDLTEDFIQRLSLLSIYTEDNELEFIHRFIEEQQNVLDEIYIFGGQDFINDIFNTNSSEEEITMSNQSILSNSFTNKNSPSTSTNNFINNSDSNFTNSTNTSNNKGISNSESSSSINNENNSKLKLFESPFPDEVSSNDNSFSRISSNLKRLLLKRKDVHSCPFHLLLHRWTKYAQLYPSTELKIINETCCRIKFSFYVPKTYKIVWKNFPEGIFASFDPDWNNMKDNKNNSKDIKDKILKSSHNPKNNSTNDSINGDQTNEQKSNSKGDQIKNEICYNESNLHEIFELKKDTIFTHNSSSEIYLIIKDDKGTINFSDLLFYVQSLDNLMLDDFVRFYRSQFVLDAKLFFIHWETRHDQSLLNCFPVKIFYRSHINLDFDPMKLLSSRINFPLHILCCRCYFILLLNFYFTHARSEFSKDLILHQLISSVMMKIKIEKFRKLIYHSNGTEGDYIRINRKAAFEVRDGQSKKLSHTLISQLTAVYTSPVHFRVASDKPWKVHLIGEQGCDVGGLARELVAEAAVDLITPACGLVTEIPDFKNDYENASNFVIPIANPHHHKIKEQYKFAGALIAIAIRSQLPQDFNFSPLVWEFLMNGHFSLERIYEIDHNFYSLINSLRQAMKSPSAGSIIERFNLNFVIKDSTGADHLLIPNGYEEKVKYSNCESFISLACEFRMNEMRSNLEAMREGLWENFNMKTPKYLDWETLEFAACGEKEVSIDVLKRITVFYDVPDDQQKMFWDVIEKLTSEQRSLLLKFATGRVRFPSNVSNNHFMKIDFSIGEIDKMPTATTCFNQLHLPKYTSFDTMFSLVSLAIEYTGTFEMG</sequence>
<dbReference type="RefSeq" id="XP_068352945.1">
    <property type="nucleotide sequence ID" value="XM_068509217.1"/>
</dbReference>
<accession>A0A1J4JL26</accession>
<dbReference type="InterPro" id="IPR035983">
    <property type="entry name" value="Hect_E3_ubiquitin_ligase"/>
</dbReference>
<feature type="compositionally biased region" description="Polar residues" evidence="3">
    <location>
        <begin position="2769"/>
        <end position="2791"/>
    </location>
</feature>
<evidence type="ECO:0000313" key="5">
    <source>
        <dbReference type="EMBL" id="OHS99808.1"/>
    </source>
</evidence>
<keyword evidence="6" id="KW-1185">Reference proteome</keyword>
<dbReference type="Pfam" id="PF00632">
    <property type="entry name" value="HECT"/>
    <property type="match status" value="1"/>
</dbReference>
<feature type="region of interest" description="Disordered" evidence="3">
    <location>
        <begin position="2767"/>
        <end position="2798"/>
    </location>
</feature>
<dbReference type="Gene3D" id="3.30.2410.10">
    <property type="entry name" value="Hect, E3 ligase catalytic domain"/>
    <property type="match status" value="1"/>
</dbReference>
<protein>
    <recommendedName>
        <fullName evidence="4">HECT domain-containing protein</fullName>
    </recommendedName>
</protein>
<name>A0A1J4JL26_9EUKA</name>
<feature type="active site" description="Glycyl thioester intermediate" evidence="2">
    <location>
        <position position="3319"/>
    </location>
</feature>
<feature type="region of interest" description="Disordered" evidence="3">
    <location>
        <begin position="2602"/>
        <end position="2645"/>
    </location>
</feature>
<dbReference type="PANTHER" id="PTHR46654:SF1">
    <property type="entry name" value="E3 UBIQUITIN-PROTEIN LIGASE HECTD3"/>
    <property type="match status" value="1"/>
</dbReference>
<gene>
    <name evidence="5" type="ORF">TRFO_33687</name>
</gene>
<comment type="caution">
    <text evidence="5">The sequence shown here is derived from an EMBL/GenBank/DDBJ whole genome shotgun (WGS) entry which is preliminary data.</text>
</comment>
<evidence type="ECO:0000256" key="3">
    <source>
        <dbReference type="SAM" id="MobiDB-lite"/>
    </source>
</evidence>
<dbReference type="SUPFAM" id="SSF56204">
    <property type="entry name" value="Hect, E3 ligase catalytic domain"/>
    <property type="match status" value="1"/>
</dbReference>
<dbReference type="EMBL" id="MLAK01000986">
    <property type="protein sequence ID" value="OHS99808.1"/>
    <property type="molecule type" value="Genomic_DNA"/>
</dbReference>
<feature type="domain" description="HECT" evidence="4">
    <location>
        <begin position="3013"/>
        <end position="3351"/>
    </location>
</feature>
<dbReference type="PROSITE" id="PS50237">
    <property type="entry name" value="HECT"/>
    <property type="match status" value="1"/>
</dbReference>
<dbReference type="InterPro" id="IPR042469">
    <property type="entry name" value="HECTD3"/>
</dbReference>
<dbReference type="InterPro" id="IPR000569">
    <property type="entry name" value="HECT_dom"/>
</dbReference>
<evidence type="ECO:0000259" key="4">
    <source>
        <dbReference type="PROSITE" id="PS50237"/>
    </source>
</evidence>
<dbReference type="VEuPathDB" id="TrichDB:TRFO_33687"/>
<evidence type="ECO:0000313" key="6">
    <source>
        <dbReference type="Proteomes" id="UP000179807"/>
    </source>
</evidence>
<proteinExistence type="predicted"/>
<dbReference type="Gene3D" id="3.30.2160.10">
    <property type="entry name" value="Hect, E3 ligase catalytic domain"/>
    <property type="match status" value="1"/>
</dbReference>
<dbReference type="GO" id="GO:0004842">
    <property type="term" value="F:ubiquitin-protein transferase activity"/>
    <property type="evidence" value="ECO:0007669"/>
    <property type="project" value="InterPro"/>
</dbReference>
<dbReference type="Proteomes" id="UP000179807">
    <property type="component" value="Unassembled WGS sequence"/>
</dbReference>
<feature type="compositionally biased region" description="Basic and acidic residues" evidence="3">
    <location>
        <begin position="2361"/>
        <end position="2370"/>
    </location>
</feature>
<organism evidence="5 6">
    <name type="scientific">Tritrichomonas foetus</name>
    <dbReference type="NCBI Taxonomy" id="1144522"/>
    <lineage>
        <taxon>Eukaryota</taxon>
        <taxon>Metamonada</taxon>
        <taxon>Parabasalia</taxon>
        <taxon>Tritrichomonadida</taxon>
        <taxon>Tritrichomonadidae</taxon>
        <taxon>Tritrichomonas</taxon>
    </lineage>
</organism>
<keyword evidence="1 2" id="KW-0833">Ubl conjugation pathway</keyword>
<dbReference type="PANTHER" id="PTHR46654">
    <property type="entry name" value="E3 UBIQUITIN-PROTEIN LIGASE HECTD3"/>
    <property type="match status" value="1"/>
</dbReference>
<dbReference type="Gene3D" id="3.90.1750.10">
    <property type="entry name" value="Hect, E3 ligase catalytic domains"/>
    <property type="match status" value="1"/>
</dbReference>
<feature type="region of interest" description="Disordered" evidence="3">
    <location>
        <begin position="2361"/>
        <end position="2386"/>
    </location>
</feature>
<dbReference type="SMART" id="SM00119">
    <property type="entry name" value="HECTc"/>
    <property type="match status" value="1"/>
</dbReference>
<dbReference type="OrthoDB" id="8068875at2759"/>
<reference evidence="5" key="1">
    <citation type="submission" date="2016-10" db="EMBL/GenBank/DDBJ databases">
        <authorList>
            <person name="Benchimol M."/>
            <person name="Almeida L.G."/>
            <person name="Vasconcelos A.T."/>
            <person name="Perreira-Neves A."/>
            <person name="Rosa I.A."/>
            <person name="Tasca T."/>
            <person name="Bogo M.R."/>
            <person name="de Souza W."/>
        </authorList>
    </citation>
    <scope>NUCLEOTIDE SEQUENCE [LARGE SCALE GENOMIC DNA]</scope>
    <source>
        <strain evidence="5">K</strain>
    </source>
</reference>
<dbReference type="GeneID" id="94843921"/>
<evidence type="ECO:0000256" key="2">
    <source>
        <dbReference type="PROSITE-ProRule" id="PRU00104"/>
    </source>
</evidence>
<evidence type="ECO:0000256" key="1">
    <source>
        <dbReference type="ARBA" id="ARBA00022786"/>
    </source>
</evidence>